<proteinExistence type="predicted"/>
<reference evidence="12 13" key="1">
    <citation type="submission" date="2015-12" db="EMBL/GenBank/DDBJ databases">
        <title>The genome of Folsomia candida.</title>
        <authorList>
            <person name="Faddeeva A."/>
            <person name="Derks M.F."/>
            <person name="Anvar Y."/>
            <person name="Smit S."/>
            <person name="Van Straalen N."/>
            <person name="Roelofs D."/>
        </authorList>
    </citation>
    <scope>NUCLEOTIDE SEQUENCE [LARGE SCALE GENOMIC DNA]</scope>
    <source>
        <strain evidence="12 13">VU population</strain>
        <tissue evidence="12">Whole body</tissue>
    </source>
</reference>
<feature type="region of interest" description="Disordered" evidence="10">
    <location>
        <begin position="1"/>
        <end position="33"/>
    </location>
</feature>
<dbReference type="Pfam" id="PF02892">
    <property type="entry name" value="zf-BED"/>
    <property type="match status" value="1"/>
</dbReference>
<dbReference type="SMART" id="SM00614">
    <property type="entry name" value="ZnF_BED"/>
    <property type="match status" value="1"/>
</dbReference>
<dbReference type="PROSITE" id="PS50808">
    <property type="entry name" value="ZF_BED"/>
    <property type="match status" value="1"/>
</dbReference>
<keyword evidence="2" id="KW-0479">Metal-binding</keyword>
<dbReference type="InterPro" id="IPR052035">
    <property type="entry name" value="ZnF_BED_domain_contain"/>
</dbReference>
<dbReference type="GO" id="GO:0008270">
    <property type="term" value="F:zinc ion binding"/>
    <property type="evidence" value="ECO:0007669"/>
    <property type="project" value="UniProtKB-KW"/>
</dbReference>
<dbReference type="EMBL" id="LNIX01000016">
    <property type="protein sequence ID" value="OXA46168.1"/>
    <property type="molecule type" value="Genomic_DNA"/>
</dbReference>
<dbReference type="SUPFAM" id="SSF140996">
    <property type="entry name" value="Hermes dimerisation domain"/>
    <property type="match status" value="1"/>
</dbReference>
<comment type="caution">
    <text evidence="12">The sequence shown here is derived from an EMBL/GenBank/DDBJ whole genome shotgun (WGS) entry which is preliminary data.</text>
</comment>
<dbReference type="GO" id="GO:0046983">
    <property type="term" value="F:protein dimerization activity"/>
    <property type="evidence" value="ECO:0007669"/>
    <property type="project" value="InterPro"/>
</dbReference>
<evidence type="ECO:0000313" key="13">
    <source>
        <dbReference type="Proteomes" id="UP000198287"/>
    </source>
</evidence>
<evidence type="ECO:0000256" key="7">
    <source>
        <dbReference type="ARBA" id="ARBA00023163"/>
    </source>
</evidence>
<feature type="compositionally biased region" description="Low complexity" evidence="10">
    <location>
        <begin position="21"/>
        <end position="30"/>
    </location>
</feature>
<comment type="subcellular location">
    <subcellularLocation>
        <location evidence="1">Nucleus</location>
    </subcellularLocation>
</comment>
<dbReference type="InterPro" id="IPR012337">
    <property type="entry name" value="RNaseH-like_sf"/>
</dbReference>
<dbReference type="SUPFAM" id="SSF53098">
    <property type="entry name" value="Ribonuclease H-like"/>
    <property type="match status" value="1"/>
</dbReference>
<keyword evidence="6" id="KW-0238">DNA-binding</keyword>
<evidence type="ECO:0000256" key="4">
    <source>
        <dbReference type="ARBA" id="ARBA00022833"/>
    </source>
</evidence>
<evidence type="ECO:0000256" key="10">
    <source>
        <dbReference type="SAM" id="MobiDB-lite"/>
    </source>
</evidence>
<accession>A0A226DMD3</accession>
<dbReference type="PANTHER" id="PTHR46481:SF10">
    <property type="entry name" value="ZINC FINGER BED DOMAIN-CONTAINING PROTEIN 39"/>
    <property type="match status" value="1"/>
</dbReference>
<dbReference type="InterPro" id="IPR003656">
    <property type="entry name" value="Znf_BED"/>
</dbReference>
<evidence type="ECO:0000256" key="2">
    <source>
        <dbReference type="ARBA" id="ARBA00022723"/>
    </source>
</evidence>
<evidence type="ECO:0000259" key="11">
    <source>
        <dbReference type="PROSITE" id="PS50808"/>
    </source>
</evidence>
<evidence type="ECO:0000313" key="12">
    <source>
        <dbReference type="EMBL" id="OXA46168.1"/>
    </source>
</evidence>
<dbReference type="OrthoDB" id="6770822at2759"/>
<evidence type="ECO:0000256" key="5">
    <source>
        <dbReference type="ARBA" id="ARBA00023015"/>
    </source>
</evidence>
<gene>
    <name evidence="12" type="ORF">Fcan01_18950</name>
</gene>
<keyword evidence="5" id="KW-0805">Transcription regulation</keyword>
<dbReference type="PANTHER" id="PTHR46481">
    <property type="entry name" value="ZINC FINGER BED DOMAIN-CONTAINING PROTEIN 4"/>
    <property type="match status" value="1"/>
</dbReference>
<keyword evidence="7" id="KW-0804">Transcription</keyword>
<evidence type="ECO:0000256" key="8">
    <source>
        <dbReference type="ARBA" id="ARBA00023242"/>
    </source>
</evidence>
<keyword evidence="13" id="KW-1185">Reference proteome</keyword>
<dbReference type="InterPro" id="IPR008906">
    <property type="entry name" value="HATC_C_dom"/>
</dbReference>
<feature type="domain" description="BED-type" evidence="11">
    <location>
        <begin position="32"/>
        <end position="95"/>
    </location>
</feature>
<sequence>MDPSEADITETSQDDEALVDSPSSCSSQPSRKSRSWVYEHFNFEQESSKFNCKYCSKKYKKPKDGSTSVLSKHVRVDHPGVIGATQNHGTLKTEDNEAFSIATLRNKIVEFIVVENQPFQLVEKPAFRNLLKLCNPAVELPCANTVKSDIGKKYEEEKAELKTTLQLRKGIVKIRSSPQRREAFRRQCDLAKVSVLELIMDVGTRWNSTFDMLVRANKLRIPFKDVTVHSSTQQFPTISFGAMVYSTLFEHMESFCVDQSRGMEGIDPKTNQVYPTWVQDMAKAGIKKLQQYYPSSHGLAHVAGTEWRVTYKPSGEKDGEPCSSSRETFLDKQFSKIRRIERKDELERYLSEETVSTSLVTHGSLQWWRIHEGEFPSLARIAKDFLAVSGSGVPVESLFSNGPDLLSHRRLRLGPDSVAKCICLKSWLNNKLKFSENGFAASVAEKMSGGWDPKIQD</sequence>
<dbReference type="GO" id="GO:0005634">
    <property type="term" value="C:nucleus"/>
    <property type="evidence" value="ECO:0007669"/>
    <property type="project" value="UniProtKB-SubCell"/>
</dbReference>
<keyword evidence="8" id="KW-0539">Nucleus</keyword>
<organism evidence="12 13">
    <name type="scientific">Folsomia candida</name>
    <name type="common">Springtail</name>
    <dbReference type="NCBI Taxonomy" id="158441"/>
    <lineage>
        <taxon>Eukaryota</taxon>
        <taxon>Metazoa</taxon>
        <taxon>Ecdysozoa</taxon>
        <taxon>Arthropoda</taxon>
        <taxon>Hexapoda</taxon>
        <taxon>Collembola</taxon>
        <taxon>Entomobryomorpha</taxon>
        <taxon>Isotomoidea</taxon>
        <taxon>Isotomidae</taxon>
        <taxon>Proisotominae</taxon>
        <taxon>Folsomia</taxon>
    </lineage>
</organism>
<keyword evidence="3 9" id="KW-0863">Zinc-finger</keyword>
<dbReference type="Proteomes" id="UP000198287">
    <property type="component" value="Unassembled WGS sequence"/>
</dbReference>
<keyword evidence="4" id="KW-0862">Zinc</keyword>
<evidence type="ECO:0000256" key="9">
    <source>
        <dbReference type="PROSITE-ProRule" id="PRU00027"/>
    </source>
</evidence>
<evidence type="ECO:0000256" key="6">
    <source>
        <dbReference type="ARBA" id="ARBA00023125"/>
    </source>
</evidence>
<dbReference type="AlphaFoldDB" id="A0A226DMD3"/>
<evidence type="ECO:0000256" key="1">
    <source>
        <dbReference type="ARBA" id="ARBA00004123"/>
    </source>
</evidence>
<feature type="compositionally biased region" description="Acidic residues" evidence="10">
    <location>
        <begin position="1"/>
        <end position="18"/>
    </location>
</feature>
<protein>
    <submittedName>
        <fullName evidence="12">Putative AC9 transposase</fullName>
    </submittedName>
</protein>
<evidence type="ECO:0000256" key="3">
    <source>
        <dbReference type="ARBA" id="ARBA00022771"/>
    </source>
</evidence>
<name>A0A226DMD3_FOLCA</name>
<dbReference type="Pfam" id="PF05699">
    <property type="entry name" value="Dimer_Tnp_hAT"/>
    <property type="match status" value="1"/>
</dbReference>
<dbReference type="GO" id="GO:0003677">
    <property type="term" value="F:DNA binding"/>
    <property type="evidence" value="ECO:0007669"/>
    <property type="project" value="UniProtKB-KW"/>
</dbReference>